<keyword evidence="4" id="KW-1185">Reference proteome</keyword>
<feature type="signal peptide" evidence="2">
    <location>
        <begin position="1"/>
        <end position="17"/>
    </location>
</feature>
<dbReference type="Proteomes" id="UP000183635">
    <property type="component" value="Unassembled WGS sequence"/>
</dbReference>
<evidence type="ECO:0000256" key="2">
    <source>
        <dbReference type="SAM" id="SignalP"/>
    </source>
</evidence>
<gene>
    <name evidence="3" type="ORF">SAMN04488021_103120</name>
</gene>
<dbReference type="OrthoDB" id="7862028at2"/>
<feature type="chain" id="PRO_5010202232" evidence="2">
    <location>
        <begin position="18"/>
        <end position="211"/>
    </location>
</feature>
<proteinExistence type="predicted"/>
<dbReference type="AlphaFoldDB" id="A0A1I2Y9B5"/>
<dbReference type="RefSeq" id="WP_074966253.1">
    <property type="nucleotide sequence ID" value="NZ_CBCRYP010000004.1"/>
</dbReference>
<reference evidence="3 4" key="1">
    <citation type="submission" date="2016-10" db="EMBL/GenBank/DDBJ databases">
        <authorList>
            <person name="de Groot N.N."/>
        </authorList>
    </citation>
    <scope>NUCLEOTIDE SEQUENCE [LARGE SCALE GENOMIC DNA]</scope>
    <source>
        <strain evidence="3 4">DSM 8537</strain>
    </source>
</reference>
<sequence length="211" mass="22151">MSRLAAIGLALFSPALAAGGPVAGGKPAGIRLPSGATATWQETRHDSSGGLGLIYRFRFVMPDLAARMPANDGPGPDFAPAEAGRGPIDIDTETGEVLGAEAEAEPAPPPETGEEMPDEAAEQEADALVEGAVAPPAPDELAQDPIHADIVWLCENWVLPRIASPAPRPSQIVISLASKEIAFGAYDPEAVQLFEAFRLPPDRDACEWEPW</sequence>
<evidence type="ECO:0000256" key="1">
    <source>
        <dbReference type="SAM" id="MobiDB-lite"/>
    </source>
</evidence>
<evidence type="ECO:0000313" key="4">
    <source>
        <dbReference type="Proteomes" id="UP000183635"/>
    </source>
</evidence>
<dbReference type="STRING" id="34004.SAMN04488021_103120"/>
<organism evidence="3 4">
    <name type="scientific">Paracoccus aminovorans</name>
    <dbReference type="NCBI Taxonomy" id="34004"/>
    <lineage>
        <taxon>Bacteria</taxon>
        <taxon>Pseudomonadati</taxon>
        <taxon>Pseudomonadota</taxon>
        <taxon>Alphaproteobacteria</taxon>
        <taxon>Rhodobacterales</taxon>
        <taxon>Paracoccaceae</taxon>
        <taxon>Paracoccus</taxon>
    </lineage>
</organism>
<keyword evidence="2" id="KW-0732">Signal</keyword>
<accession>A0A1I2Y9B5</accession>
<dbReference type="EMBL" id="FOPU01000003">
    <property type="protein sequence ID" value="SFH21949.1"/>
    <property type="molecule type" value="Genomic_DNA"/>
</dbReference>
<evidence type="ECO:0000313" key="3">
    <source>
        <dbReference type="EMBL" id="SFH21949.1"/>
    </source>
</evidence>
<dbReference type="InterPro" id="IPR045467">
    <property type="entry name" value="DUF6497"/>
</dbReference>
<feature type="region of interest" description="Disordered" evidence="1">
    <location>
        <begin position="68"/>
        <end position="87"/>
    </location>
</feature>
<dbReference type="Pfam" id="PF20107">
    <property type="entry name" value="DUF6497"/>
    <property type="match status" value="2"/>
</dbReference>
<protein>
    <submittedName>
        <fullName evidence="3">Uncharacterized protein</fullName>
    </submittedName>
</protein>
<name>A0A1I2Y9B5_9RHOB</name>